<protein>
    <submittedName>
        <fullName evidence="2">Uncharacterized protein</fullName>
    </submittedName>
</protein>
<accession>A0A9R1CT74</accession>
<keyword evidence="1" id="KW-0812">Transmembrane</keyword>
<keyword evidence="1" id="KW-1133">Transmembrane helix</keyword>
<evidence type="ECO:0000313" key="2">
    <source>
        <dbReference type="EMBL" id="MCQ4333378.1"/>
    </source>
</evidence>
<organism evidence="2 3">
    <name type="scientific">Natronomonas aquatica</name>
    <dbReference type="NCBI Taxonomy" id="2841590"/>
    <lineage>
        <taxon>Archaea</taxon>
        <taxon>Methanobacteriati</taxon>
        <taxon>Methanobacteriota</taxon>
        <taxon>Stenosarchaea group</taxon>
        <taxon>Halobacteria</taxon>
        <taxon>Halobacteriales</taxon>
        <taxon>Natronomonadaceae</taxon>
        <taxon>Natronomonas</taxon>
    </lineage>
</organism>
<name>A0A9R1CT74_9EURY</name>
<keyword evidence="1" id="KW-0472">Membrane</keyword>
<evidence type="ECO:0000313" key="3">
    <source>
        <dbReference type="Proteomes" id="UP001139494"/>
    </source>
</evidence>
<evidence type="ECO:0000256" key="1">
    <source>
        <dbReference type="SAM" id="Phobius"/>
    </source>
</evidence>
<dbReference type="AlphaFoldDB" id="A0A9R1CT74"/>
<keyword evidence="3" id="KW-1185">Reference proteome</keyword>
<feature type="transmembrane region" description="Helical" evidence="1">
    <location>
        <begin position="16"/>
        <end position="36"/>
    </location>
</feature>
<dbReference type="EMBL" id="JAHLKM010000007">
    <property type="protein sequence ID" value="MCQ4333378.1"/>
    <property type="molecule type" value="Genomic_DNA"/>
</dbReference>
<sequence length="78" mass="8113">MVDPIPDEDRARTLRWVKVGAVLLVGLSAGLIAVQGGASPDMIAVSVAAGLLVGGTLVRYLAPDADAIAPATERRYRE</sequence>
<comment type="caution">
    <text evidence="2">The sequence shown here is derived from an EMBL/GenBank/DDBJ whole genome shotgun (WGS) entry which is preliminary data.</text>
</comment>
<reference evidence="2" key="1">
    <citation type="journal article" date="2023" name="Front. Microbiol.">
        <title>Genomic-based phylogenetic and metabolic analyses of the genus Natronomonas, and description of Natronomonas aquatica sp. nov.</title>
        <authorList>
            <person name="Garcia-Roldan A."/>
            <person name="Duran-Viseras A."/>
            <person name="de la Haba R.R."/>
            <person name="Corral P."/>
            <person name="Sanchez-Porro C."/>
            <person name="Ventosa A."/>
        </authorList>
    </citation>
    <scope>NUCLEOTIDE SEQUENCE</scope>
    <source>
        <strain evidence="2">F2-12</strain>
    </source>
</reference>
<dbReference type="Proteomes" id="UP001139494">
    <property type="component" value="Unassembled WGS sequence"/>
</dbReference>
<dbReference type="RefSeq" id="WP_256029401.1">
    <property type="nucleotide sequence ID" value="NZ_JAHLKM010000007.1"/>
</dbReference>
<proteinExistence type="predicted"/>
<gene>
    <name evidence="2" type="ORF">KM295_07770</name>
</gene>
<feature type="transmembrane region" description="Helical" evidence="1">
    <location>
        <begin position="42"/>
        <end position="62"/>
    </location>
</feature>